<sequence>MHIHELLMELTIGMLIDPSWIVKFMGFTFTLWIVGVIVGLVHSIYLTFKD</sequence>
<evidence type="ECO:0000313" key="2">
    <source>
        <dbReference type="EMBL" id="QJA78911.1"/>
    </source>
</evidence>
<protein>
    <submittedName>
        <fullName evidence="2">Uncharacterized protein</fullName>
    </submittedName>
</protein>
<dbReference type="AlphaFoldDB" id="A0A6M3KB73"/>
<gene>
    <name evidence="2" type="ORF">MM415A00968_0015</name>
    <name evidence="3" type="ORF">MM415B02492_0024</name>
</gene>
<evidence type="ECO:0000313" key="3">
    <source>
        <dbReference type="EMBL" id="QJA89831.1"/>
    </source>
</evidence>
<feature type="transmembrane region" description="Helical" evidence="1">
    <location>
        <begin position="20"/>
        <end position="48"/>
    </location>
</feature>
<keyword evidence="1" id="KW-0812">Transmembrane</keyword>
<organism evidence="2">
    <name type="scientific">viral metagenome</name>
    <dbReference type="NCBI Taxonomy" id="1070528"/>
    <lineage>
        <taxon>unclassified sequences</taxon>
        <taxon>metagenomes</taxon>
        <taxon>organismal metagenomes</taxon>
    </lineage>
</organism>
<accession>A0A6M3KB73</accession>
<keyword evidence="1" id="KW-0472">Membrane</keyword>
<proteinExistence type="predicted"/>
<keyword evidence="1" id="KW-1133">Transmembrane helix</keyword>
<evidence type="ECO:0000256" key="1">
    <source>
        <dbReference type="SAM" id="Phobius"/>
    </source>
</evidence>
<dbReference type="EMBL" id="MT142359">
    <property type="protein sequence ID" value="QJA78911.1"/>
    <property type="molecule type" value="Genomic_DNA"/>
</dbReference>
<dbReference type="EMBL" id="MT142871">
    <property type="protein sequence ID" value="QJA89831.1"/>
    <property type="molecule type" value="Genomic_DNA"/>
</dbReference>
<reference evidence="2" key="1">
    <citation type="submission" date="2020-03" db="EMBL/GenBank/DDBJ databases">
        <title>The deep terrestrial virosphere.</title>
        <authorList>
            <person name="Holmfeldt K."/>
            <person name="Nilsson E."/>
            <person name="Simone D."/>
            <person name="Lopez-Fernandez M."/>
            <person name="Wu X."/>
            <person name="de Brujin I."/>
            <person name="Lundin D."/>
            <person name="Andersson A."/>
            <person name="Bertilsson S."/>
            <person name="Dopson M."/>
        </authorList>
    </citation>
    <scope>NUCLEOTIDE SEQUENCE</scope>
    <source>
        <strain evidence="2">MM415A00968</strain>
        <strain evidence="3">MM415B02492</strain>
    </source>
</reference>
<name>A0A6M3KB73_9ZZZZ</name>